<dbReference type="EMBL" id="VSSQ01000007">
    <property type="protein sequence ID" value="MPL58737.1"/>
    <property type="molecule type" value="Genomic_DNA"/>
</dbReference>
<name>A0A644SWW3_9ZZZZ</name>
<proteinExistence type="predicted"/>
<evidence type="ECO:0000313" key="1">
    <source>
        <dbReference type="EMBL" id="MPL58737.1"/>
    </source>
</evidence>
<gene>
    <name evidence="1" type="ORF">SDC9_04279</name>
</gene>
<comment type="caution">
    <text evidence="1">The sequence shown here is derived from an EMBL/GenBank/DDBJ whole genome shotgun (WGS) entry which is preliminary data.</text>
</comment>
<sequence>MLQSQAVPLDELIAPLSANQVFILIEVLDDQICDQMDIALSIIKGMNLAADLDSDVFDSFLENGYLISQCELSEDMVSRAGQVIDYFRQKSLRSAAKAYLFLDGKCLEHSNDRLASSYDVLEELKIPKSVEIAG</sequence>
<reference evidence="1" key="1">
    <citation type="submission" date="2019-08" db="EMBL/GenBank/DDBJ databases">
        <authorList>
            <person name="Kucharzyk K."/>
            <person name="Murdoch R.W."/>
            <person name="Higgins S."/>
            <person name="Loffler F."/>
        </authorList>
    </citation>
    <scope>NUCLEOTIDE SEQUENCE</scope>
</reference>
<accession>A0A644SWW3</accession>
<protein>
    <submittedName>
        <fullName evidence="1">Uncharacterized protein</fullName>
    </submittedName>
</protein>
<dbReference type="AlphaFoldDB" id="A0A644SWW3"/>
<organism evidence="1">
    <name type="scientific">bioreactor metagenome</name>
    <dbReference type="NCBI Taxonomy" id="1076179"/>
    <lineage>
        <taxon>unclassified sequences</taxon>
        <taxon>metagenomes</taxon>
        <taxon>ecological metagenomes</taxon>
    </lineage>
</organism>